<proteinExistence type="predicted"/>
<keyword evidence="3" id="KW-1185">Reference proteome</keyword>
<accession>A0A553USL1</accession>
<reference evidence="2 3" key="3">
    <citation type="submission" date="2019-07" db="EMBL/GenBank/DDBJ databases">
        <authorList>
            <person name="Papic B."/>
        </authorList>
    </citation>
    <scope>NUCLEOTIDE SEQUENCE [LARGE SCALE GENOMIC DNA]</scope>
    <source>
        <strain evidence="2 3">L8b</strain>
    </source>
</reference>
<dbReference type="OrthoDB" id="5325929at2"/>
<comment type="caution">
    <text evidence="2">The sequence shown here is derived from an EMBL/GenBank/DDBJ whole genome shotgun (WGS) entry which is preliminary data.</text>
</comment>
<evidence type="ECO:0000256" key="1">
    <source>
        <dbReference type="SAM" id="Phobius"/>
    </source>
</evidence>
<evidence type="ECO:0000313" key="3">
    <source>
        <dbReference type="Proteomes" id="UP000319322"/>
    </source>
</evidence>
<sequence length="114" mass="12879">MGAWAVLLLVLVLLWLLLRDFGLIGLKQKISAIILLGALGAFLMFYTYKQDQENQNQMALQRAFLRGETLICRHVHVNNKEFNFVAGTLSFLGKKNTPKQGMLLDLQTCMLAKP</sequence>
<dbReference type="EMBL" id="VKGC01000011">
    <property type="protein sequence ID" value="TSA83208.1"/>
    <property type="molecule type" value="Genomic_DNA"/>
</dbReference>
<keyword evidence="1" id="KW-1133">Transmembrane helix</keyword>
<dbReference type="AlphaFoldDB" id="A0A553USL1"/>
<keyword evidence="1" id="KW-0812">Transmembrane</keyword>
<gene>
    <name evidence="2" type="ORF">FNE76_05160</name>
</gene>
<evidence type="ECO:0000313" key="2">
    <source>
        <dbReference type="EMBL" id="TSA83208.1"/>
    </source>
</evidence>
<protein>
    <submittedName>
        <fullName evidence="2">Uncharacterized protein</fullName>
    </submittedName>
</protein>
<dbReference type="Proteomes" id="UP000319322">
    <property type="component" value="Unassembled WGS sequence"/>
</dbReference>
<keyword evidence="1" id="KW-0472">Membrane</keyword>
<name>A0A553USL1_9HELI</name>
<dbReference type="RefSeq" id="WP_120948483.1">
    <property type="nucleotide sequence ID" value="NZ_QXQP01000013.1"/>
</dbReference>
<feature type="transmembrane region" description="Helical" evidence="1">
    <location>
        <begin position="29"/>
        <end position="48"/>
    </location>
</feature>
<organism evidence="2 3">
    <name type="scientific">Helicobacter mehlei</name>
    <dbReference type="NCBI Taxonomy" id="2316080"/>
    <lineage>
        <taxon>Bacteria</taxon>
        <taxon>Pseudomonadati</taxon>
        <taxon>Campylobacterota</taxon>
        <taxon>Epsilonproteobacteria</taxon>
        <taxon>Campylobacterales</taxon>
        <taxon>Helicobacteraceae</taxon>
        <taxon>Helicobacter</taxon>
    </lineage>
</organism>
<reference evidence="3" key="1">
    <citation type="submission" date="2019-07" db="EMBL/GenBank/DDBJ databases">
        <title>Helicobacter labacensis sp. nov., Helicobacter mehlei sp. nov. and Helicobacter vulpis sp. nov., isolated from gastric mucosa of red fox (Vulpis vulpis).</title>
        <authorList>
            <person name="Papic B."/>
        </authorList>
    </citation>
    <scope>NUCLEOTIDE SEQUENCE [LARGE SCALE GENOMIC DNA]</scope>
    <source>
        <strain evidence="3">L8b</strain>
    </source>
</reference>
<reference evidence="2 3" key="2">
    <citation type="submission" date="2019-07" db="EMBL/GenBank/DDBJ databases">
        <title>Helicobacter labacensis sp. nov., Helicobacter mehlei sp. nov. and Helicobacter vulpis sp. nov., isolated from gastric mucosa of red fox (Vulpis vulpis).</title>
        <authorList>
            <person name="Kusar D."/>
            <person name="Gruntar I."/>
            <person name="Pate M."/>
            <person name="Zajc U."/>
            <person name="Ocepek M."/>
        </authorList>
    </citation>
    <scope>NUCLEOTIDE SEQUENCE [LARGE SCALE GENOMIC DNA]</scope>
    <source>
        <strain evidence="2 3">L8b</strain>
    </source>
</reference>